<protein>
    <submittedName>
        <fullName evidence="2">Uncharacterized protein</fullName>
    </submittedName>
</protein>
<name>A0AAX6DTC5_IRIPA</name>
<accession>A0AAX6DTC5</accession>
<gene>
    <name evidence="2" type="ORF">M6B38_229315</name>
</gene>
<dbReference type="EMBL" id="JANAVB010042019">
    <property type="protein sequence ID" value="KAJ6795072.1"/>
    <property type="molecule type" value="Genomic_DNA"/>
</dbReference>
<keyword evidence="1" id="KW-0472">Membrane</keyword>
<dbReference type="Proteomes" id="UP001140949">
    <property type="component" value="Unassembled WGS sequence"/>
</dbReference>
<keyword evidence="3" id="KW-1185">Reference proteome</keyword>
<proteinExistence type="predicted"/>
<comment type="caution">
    <text evidence="2">The sequence shown here is derived from an EMBL/GenBank/DDBJ whole genome shotgun (WGS) entry which is preliminary data.</text>
</comment>
<dbReference type="AlphaFoldDB" id="A0AAX6DTC5"/>
<sequence>MEAKEIFFPKSPALIFVFPLLPFLRFHFPSLELPPALFSSLPAAKLY</sequence>
<keyword evidence="1" id="KW-1133">Transmembrane helix</keyword>
<evidence type="ECO:0000313" key="3">
    <source>
        <dbReference type="Proteomes" id="UP001140949"/>
    </source>
</evidence>
<evidence type="ECO:0000256" key="1">
    <source>
        <dbReference type="SAM" id="Phobius"/>
    </source>
</evidence>
<evidence type="ECO:0000313" key="2">
    <source>
        <dbReference type="EMBL" id="KAJ6795072.1"/>
    </source>
</evidence>
<reference evidence="2" key="2">
    <citation type="submission" date="2023-04" db="EMBL/GenBank/DDBJ databases">
        <authorList>
            <person name="Bruccoleri R.E."/>
            <person name="Oakeley E.J."/>
            <person name="Faust A.-M."/>
            <person name="Dessus-Babus S."/>
            <person name="Altorfer M."/>
            <person name="Burckhardt D."/>
            <person name="Oertli M."/>
            <person name="Naumann U."/>
            <person name="Petersen F."/>
            <person name="Wong J."/>
        </authorList>
    </citation>
    <scope>NUCLEOTIDE SEQUENCE</scope>
    <source>
        <strain evidence="2">GSM-AAB239-AS_SAM_17_03QT</strain>
        <tissue evidence="2">Leaf</tissue>
    </source>
</reference>
<keyword evidence="1" id="KW-0812">Transmembrane</keyword>
<feature type="transmembrane region" description="Helical" evidence="1">
    <location>
        <begin position="12"/>
        <end position="28"/>
    </location>
</feature>
<reference evidence="2" key="1">
    <citation type="journal article" date="2023" name="GigaByte">
        <title>Genome assembly of the bearded iris, Iris pallida Lam.</title>
        <authorList>
            <person name="Bruccoleri R.E."/>
            <person name="Oakeley E.J."/>
            <person name="Faust A.M.E."/>
            <person name="Altorfer M."/>
            <person name="Dessus-Babus S."/>
            <person name="Burckhardt D."/>
            <person name="Oertli M."/>
            <person name="Naumann U."/>
            <person name="Petersen F."/>
            <person name="Wong J."/>
        </authorList>
    </citation>
    <scope>NUCLEOTIDE SEQUENCE</scope>
    <source>
        <strain evidence="2">GSM-AAB239-AS_SAM_17_03QT</strain>
    </source>
</reference>
<organism evidence="2 3">
    <name type="scientific">Iris pallida</name>
    <name type="common">Sweet iris</name>
    <dbReference type="NCBI Taxonomy" id="29817"/>
    <lineage>
        <taxon>Eukaryota</taxon>
        <taxon>Viridiplantae</taxon>
        <taxon>Streptophyta</taxon>
        <taxon>Embryophyta</taxon>
        <taxon>Tracheophyta</taxon>
        <taxon>Spermatophyta</taxon>
        <taxon>Magnoliopsida</taxon>
        <taxon>Liliopsida</taxon>
        <taxon>Asparagales</taxon>
        <taxon>Iridaceae</taxon>
        <taxon>Iridoideae</taxon>
        <taxon>Irideae</taxon>
        <taxon>Iris</taxon>
    </lineage>
</organism>